<name>C1DAI2_LARHH</name>
<keyword evidence="2" id="KW-1185">Reference proteome</keyword>
<accession>C1DAI2</accession>
<dbReference type="AlphaFoldDB" id="C1DAI2"/>
<evidence type="ECO:0000313" key="2">
    <source>
        <dbReference type="Proteomes" id="UP000002010"/>
    </source>
</evidence>
<dbReference type="KEGG" id="lhk:LHK_02313"/>
<gene>
    <name evidence="1" type="ordered locus">LHK_02313</name>
</gene>
<reference evidence="1 2" key="1">
    <citation type="journal article" date="2009" name="PLoS Genet.">
        <title>The complete genome and proteome of Laribacter hongkongensis reveal potential mechanisms for adaptations to different temperatures and habitats.</title>
        <authorList>
            <person name="Woo P.C."/>
            <person name="Lau S.K."/>
            <person name="Tse H."/>
            <person name="Teng J.L."/>
            <person name="Curreem S.O."/>
            <person name="Tsang A.K."/>
            <person name="Fan R.Y."/>
            <person name="Wong G.K."/>
            <person name="Huang Y."/>
            <person name="Loman N.J."/>
            <person name="Snyder L.A."/>
            <person name="Cai J.J."/>
            <person name="Huang J.D."/>
            <person name="Mak W."/>
            <person name="Pallen M.J."/>
            <person name="Lok S."/>
            <person name="Yuen K.Y."/>
        </authorList>
    </citation>
    <scope>NUCLEOTIDE SEQUENCE [LARGE SCALE GENOMIC DNA]</scope>
    <source>
        <strain evidence="1 2">HLHK9</strain>
    </source>
</reference>
<dbReference type="EMBL" id="CP001154">
    <property type="protein sequence ID" value="ACO75297.1"/>
    <property type="molecule type" value="Genomic_DNA"/>
</dbReference>
<dbReference type="Proteomes" id="UP000002010">
    <property type="component" value="Chromosome"/>
</dbReference>
<sequence length="124" mass="14040">MHTTHCALRHDRDCLVRGIIDDGQTLDDAAFRRPVERKVHRPDLIGRQRASQWVTSCYRHLLAPANLQTRLGIKPIHSLVIDPYAFLPQLQTDHASPVTTVTLRERDDLRFQGRIAVGGGLVTE</sequence>
<protein>
    <submittedName>
        <fullName evidence="1">Uncharacterized protein</fullName>
    </submittedName>
</protein>
<evidence type="ECO:0000313" key="1">
    <source>
        <dbReference type="EMBL" id="ACO75297.1"/>
    </source>
</evidence>
<dbReference type="HOGENOM" id="CLU_2001007_0_0_4"/>
<organism evidence="1 2">
    <name type="scientific">Laribacter hongkongensis (strain HLHK9)</name>
    <dbReference type="NCBI Taxonomy" id="557598"/>
    <lineage>
        <taxon>Bacteria</taxon>
        <taxon>Pseudomonadati</taxon>
        <taxon>Pseudomonadota</taxon>
        <taxon>Betaproteobacteria</taxon>
        <taxon>Neisseriales</taxon>
        <taxon>Aquaspirillaceae</taxon>
        <taxon>Laribacter</taxon>
    </lineage>
</organism>
<proteinExistence type="predicted"/>